<organism evidence="1 2">
    <name type="scientific">Singulisphaera acidiphila (strain ATCC BAA-1392 / DSM 18658 / VKM B-2454 / MOB10)</name>
    <dbReference type="NCBI Taxonomy" id="886293"/>
    <lineage>
        <taxon>Bacteria</taxon>
        <taxon>Pseudomonadati</taxon>
        <taxon>Planctomycetota</taxon>
        <taxon>Planctomycetia</taxon>
        <taxon>Isosphaerales</taxon>
        <taxon>Isosphaeraceae</taxon>
        <taxon>Singulisphaera</taxon>
    </lineage>
</organism>
<accession>L0DS75</accession>
<evidence type="ECO:0000313" key="2">
    <source>
        <dbReference type="Proteomes" id="UP000010798"/>
    </source>
</evidence>
<reference evidence="1 2" key="1">
    <citation type="submission" date="2012-02" db="EMBL/GenBank/DDBJ databases">
        <title>Complete sequence of chromosome of Singulisphaera acidiphila DSM 18658.</title>
        <authorList>
            <consortium name="US DOE Joint Genome Institute (JGI-PGF)"/>
            <person name="Lucas S."/>
            <person name="Copeland A."/>
            <person name="Lapidus A."/>
            <person name="Glavina del Rio T."/>
            <person name="Dalin E."/>
            <person name="Tice H."/>
            <person name="Bruce D."/>
            <person name="Goodwin L."/>
            <person name="Pitluck S."/>
            <person name="Peters L."/>
            <person name="Ovchinnikova G."/>
            <person name="Chertkov O."/>
            <person name="Kyrpides N."/>
            <person name="Mavromatis K."/>
            <person name="Ivanova N."/>
            <person name="Brettin T."/>
            <person name="Detter J.C."/>
            <person name="Han C."/>
            <person name="Larimer F."/>
            <person name="Land M."/>
            <person name="Hauser L."/>
            <person name="Markowitz V."/>
            <person name="Cheng J.-F."/>
            <person name="Hugenholtz P."/>
            <person name="Woyke T."/>
            <person name="Wu D."/>
            <person name="Tindall B."/>
            <person name="Pomrenke H."/>
            <person name="Brambilla E."/>
            <person name="Klenk H.-P."/>
            <person name="Eisen J.A."/>
        </authorList>
    </citation>
    <scope>NUCLEOTIDE SEQUENCE [LARGE SCALE GENOMIC DNA]</scope>
    <source>
        <strain evidence="2">ATCC BAA-1392 / DSM 18658 / VKM B-2454 / MOB10</strain>
    </source>
</reference>
<protein>
    <submittedName>
        <fullName evidence="1">Uncharacterized protein</fullName>
    </submittedName>
</protein>
<proteinExistence type="predicted"/>
<dbReference type="KEGG" id="saci:Sinac_7203"/>
<name>L0DS75_SINAD</name>
<keyword evidence="2" id="KW-1185">Reference proteome</keyword>
<dbReference type="AlphaFoldDB" id="L0DS75"/>
<dbReference type="EMBL" id="CP003364">
    <property type="protein sequence ID" value="AGA31251.1"/>
    <property type="molecule type" value="Genomic_DNA"/>
</dbReference>
<dbReference type="Proteomes" id="UP000010798">
    <property type="component" value="Chromosome"/>
</dbReference>
<evidence type="ECO:0000313" key="1">
    <source>
        <dbReference type="EMBL" id="AGA31251.1"/>
    </source>
</evidence>
<sequence length="54" mass="5884">MEQRFSPEAPITRDGMLPFFSGLTGLLSDQTREAVWDTNGGLSSLLLMPVANKS</sequence>
<gene>
    <name evidence="1" type="ordered locus">Sinac_7203</name>
</gene>
<dbReference type="HOGENOM" id="CLU_3048023_0_0_0"/>